<accession>A0A6J7EK43</accession>
<feature type="compositionally biased region" description="Basic and acidic residues" evidence="1">
    <location>
        <begin position="243"/>
        <end position="254"/>
    </location>
</feature>
<reference evidence="3" key="1">
    <citation type="submission" date="2020-05" db="EMBL/GenBank/DDBJ databases">
        <authorList>
            <person name="Chiriac C."/>
            <person name="Salcher M."/>
            <person name="Ghai R."/>
            <person name="Kavagutti S V."/>
        </authorList>
    </citation>
    <scope>NUCLEOTIDE SEQUENCE</scope>
</reference>
<gene>
    <name evidence="3" type="ORF">UFOPK3444_01674</name>
</gene>
<evidence type="ECO:0000256" key="1">
    <source>
        <dbReference type="SAM" id="MobiDB-lite"/>
    </source>
</evidence>
<evidence type="ECO:0000313" key="3">
    <source>
        <dbReference type="EMBL" id="CAB4883446.1"/>
    </source>
</evidence>
<dbReference type="AlphaFoldDB" id="A0A6J7EK43"/>
<feature type="transmembrane region" description="Helical" evidence="2">
    <location>
        <begin position="159"/>
        <end position="181"/>
    </location>
</feature>
<name>A0A6J7EK43_9ZZZZ</name>
<feature type="transmembrane region" description="Helical" evidence="2">
    <location>
        <begin position="99"/>
        <end position="121"/>
    </location>
</feature>
<keyword evidence="2" id="KW-0472">Membrane</keyword>
<organism evidence="3">
    <name type="scientific">freshwater metagenome</name>
    <dbReference type="NCBI Taxonomy" id="449393"/>
    <lineage>
        <taxon>unclassified sequences</taxon>
        <taxon>metagenomes</taxon>
        <taxon>ecological metagenomes</taxon>
    </lineage>
</organism>
<feature type="transmembrane region" description="Helical" evidence="2">
    <location>
        <begin position="16"/>
        <end position="40"/>
    </location>
</feature>
<feature type="region of interest" description="Disordered" evidence="1">
    <location>
        <begin position="188"/>
        <end position="254"/>
    </location>
</feature>
<proteinExistence type="predicted"/>
<dbReference type="EMBL" id="CAFBLU010000065">
    <property type="protein sequence ID" value="CAB4883446.1"/>
    <property type="molecule type" value="Genomic_DNA"/>
</dbReference>
<evidence type="ECO:0000256" key="2">
    <source>
        <dbReference type="SAM" id="Phobius"/>
    </source>
</evidence>
<sequence>MIPLGLTNPDPFQYSWWLASRAAGITALLFVTLSTILGLVMASGIIKKRGLKAKLMPAHEYLALFSVLMIVVHGVTLLGDKWLKATVAGIAVPGVIGYRPFWVAIGIIAGYITIALALSFYARKLIGIKRWRLMHRFIVVVWIMGVVHSLGAGTDAGTIWLRALILASVAPALFLTLYRWLPENNRERDMSTPGTHGETVIVHPHGGRPARAGTETQVTIPAPEVNPNGSTLADRPRPTIPAPRERDSRGARRR</sequence>
<keyword evidence="2" id="KW-1133">Transmembrane helix</keyword>
<feature type="transmembrane region" description="Helical" evidence="2">
    <location>
        <begin position="133"/>
        <end position="153"/>
    </location>
</feature>
<feature type="transmembrane region" description="Helical" evidence="2">
    <location>
        <begin position="61"/>
        <end position="79"/>
    </location>
</feature>
<protein>
    <submittedName>
        <fullName evidence="3">Unannotated protein</fullName>
    </submittedName>
</protein>
<keyword evidence="2" id="KW-0812">Transmembrane</keyword>